<reference evidence="3" key="2">
    <citation type="journal article" date="2009" name="Genome Res.">
        <title>Comparative genomic analyses of the human fungal pathogens Coccidioides and their relatives.</title>
        <authorList>
            <person name="Sharpton T.J."/>
            <person name="Stajich J.E."/>
            <person name="Rounsley S.D."/>
            <person name="Gardner M.J."/>
            <person name="Wortman J.R."/>
            <person name="Jordar V.S."/>
            <person name="Maiti R."/>
            <person name="Kodira C.D."/>
            <person name="Neafsey D.E."/>
            <person name="Zeng Q."/>
            <person name="Hung C.-Y."/>
            <person name="McMahan C."/>
            <person name="Muszewska A."/>
            <person name="Grynberg M."/>
            <person name="Mandel M.A."/>
            <person name="Kellner E.M."/>
            <person name="Barker B.M."/>
            <person name="Galgiani J.N."/>
            <person name="Orbach M.J."/>
            <person name="Kirkland T.N."/>
            <person name="Cole G.T."/>
            <person name="Henn M.R."/>
            <person name="Birren B.W."/>
            <person name="Taylor J.W."/>
        </authorList>
    </citation>
    <scope>NUCLEOTIDE SEQUENCE [LARGE SCALE GENOMIC DNA]</scope>
    <source>
        <strain evidence="3">RMSCC 3488</strain>
    </source>
</reference>
<reference evidence="2 3" key="1">
    <citation type="submission" date="2007-06" db="EMBL/GenBank/DDBJ databases">
        <title>The Genome Sequence of Coccidioides posadasii RMSCC_3488.</title>
        <authorList>
            <consortium name="Coccidioides Genome Resources Consortium"/>
            <consortium name="The Broad Institute Genome Sequencing Platform"/>
            <person name="Henn M.R."/>
            <person name="Sykes S."/>
            <person name="Young S."/>
            <person name="Jaffe D."/>
            <person name="Berlin A."/>
            <person name="Alvarez P."/>
            <person name="Butler J."/>
            <person name="Gnerre S."/>
            <person name="Grabherr M."/>
            <person name="Mauceli E."/>
            <person name="Brockman W."/>
            <person name="Kodira C."/>
            <person name="Alvarado L."/>
            <person name="Zeng Q."/>
            <person name="Crawford M."/>
            <person name="Antoine C."/>
            <person name="Devon K."/>
            <person name="Galgiani J."/>
            <person name="Orsborn K."/>
            <person name="Lewis M.L."/>
            <person name="Nusbaum C."/>
            <person name="Galagan J."/>
            <person name="Birren B."/>
        </authorList>
    </citation>
    <scope>NUCLEOTIDE SEQUENCE [LARGE SCALE GENOMIC DNA]</scope>
    <source>
        <strain evidence="2 3">RMSCC 3488</strain>
    </source>
</reference>
<name>A0A0J6FW97_COCPO</name>
<evidence type="ECO:0000256" key="1">
    <source>
        <dbReference type="SAM" id="MobiDB-lite"/>
    </source>
</evidence>
<dbReference type="VEuPathDB" id="FungiDB:CPAG_09778"/>
<accession>A0A0J6FW97</accession>
<feature type="region of interest" description="Disordered" evidence="1">
    <location>
        <begin position="1"/>
        <end position="24"/>
    </location>
</feature>
<dbReference type="EMBL" id="DS268114">
    <property type="protein sequence ID" value="KMM73489.1"/>
    <property type="molecule type" value="Genomic_DNA"/>
</dbReference>
<protein>
    <submittedName>
        <fullName evidence="2">Uncharacterized protein</fullName>
    </submittedName>
</protein>
<gene>
    <name evidence="2" type="ORF">CPAG_09778</name>
</gene>
<dbReference type="AlphaFoldDB" id="A0A0J6FW97"/>
<organism evidence="2 3">
    <name type="scientific">Coccidioides posadasii RMSCC 3488</name>
    <dbReference type="NCBI Taxonomy" id="454284"/>
    <lineage>
        <taxon>Eukaryota</taxon>
        <taxon>Fungi</taxon>
        <taxon>Dikarya</taxon>
        <taxon>Ascomycota</taxon>
        <taxon>Pezizomycotina</taxon>
        <taxon>Eurotiomycetes</taxon>
        <taxon>Eurotiomycetidae</taxon>
        <taxon>Onygenales</taxon>
        <taxon>Onygenaceae</taxon>
        <taxon>Coccidioides</taxon>
    </lineage>
</organism>
<sequence length="61" mass="6606">MIARADMRNCLQGSRGSPDPSLAPSILFRPGRCTGVGCRARPSLPLSSQMEQVEPLLTIHE</sequence>
<reference evidence="3" key="3">
    <citation type="journal article" date="2010" name="Genome Res.">
        <title>Population genomic sequencing of Coccidioides fungi reveals recent hybridization and transposon control.</title>
        <authorList>
            <person name="Neafsey D.E."/>
            <person name="Barker B.M."/>
            <person name="Sharpton T.J."/>
            <person name="Stajich J.E."/>
            <person name="Park D.J."/>
            <person name="Whiston E."/>
            <person name="Hung C.-Y."/>
            <person name="McMahan C."/>
            <person name="White J."/>
            <person name="Sykes S."/>
            <person name="Heiman D."/>
            <person name="Young S."/>
            <person name="Zeng Q."/>
            <person name="Abouelleil A."/>
            <person name="Aftuck L."/>
            <person name="Bessette D."/>
            <person name="Brown A."/>
            <person name="FitzGerald M."/>
            <person name="Lui A."/>
            <person name="Macdonald J.P."/>
            <person name="Priest M."/>
            <person name="Orbach M.J."/>
            <person name="Galgiani J.N."/>
            <person name="Kirkland T.N."/>
            <person name="Cole G.T."/>
            <person name="Birren B.W."/>
            <person name="Henn M.R."/>
            <person name="Taylor J.W."/>
            <person name="Rounsley S.D."/>
        </authorList>
    </citation>
    <scope>NUCLEOTIDE SEQUENCE [LARGE SCALE GENOMIC DNA]</scope>
    <source>
        <strain evidence="3">RMSCC 3488</strain>
    </source>
</reference>
<evidence type="ECO:0000313" key="2">
    <source>
        <dbReference type="EMBL" id="KMM73489.1"/>
    </source>
</evidence>
<evidence type="ECO:0000313" key="3">
    <source>
        <dbReference type="Proteomes" id="UP000054567"/>
    </source>
</evidence>
<proteinExistence type="predicted"/>
<dbReference type="Proteomes" id="UP000054567">
    <property type="component" value="Unassembled WGS sequence"/>
</dbReference>